<evidence type="ECO:0000256" key="1">
    <source>
        <dbReference type="ARBA" id="ARBA00023015"/>
    </source>
</evidence>
<dbReference type="Pfam" id="PF09339">
    <property type="entry name" value="HTH_IclR"/>
    <property type="match status" value="1"/>
</dbReference>
<dbReference type="GO" id="GO:0045892">
    <property type="term" value="P:negative regulation of DNA-templated transcription"/>
    <property type="evidence" value="ECO:0007669"/>
    <property type="project" value="TreeGrafter"/>
</dbReference>
<dbReference type="RefSeq" id="WP_060654662.1">
    <property type="nucleotide sequence ID" value="NZ_AZXY01000017.1"/>
</dbReference>
<dbReference type="AlphaFoldDB" id="A0A0V9UE30"/>
<reference evidence="7" key="1">
    <citation type="submission" date="2015-01" db="EMBL/GenBank/DDBJ databases">
        <title>Draft genome sequence of Rhodococcus pyridinivorans strain KG-16, a hydrocarbon-degrading bacterium.</title>
        <authorList>
            <person name="Aggarwal R.K."/>
            <person name="Dawar C."/>
        </authorList>
    </citation>
    <scope>NUCLEOTIDE SEQUENCE [LARGE SCALE GENOMIC DNA]</scope>
    <source>
        <strain evidence="7">KG-16</strain>
    </source>
</reference>
<dbReference type="InterPro" id="IPR050707">
    <property type="entry name" value="HTH_MetabolicPath_Reg"/>
</dbReference>
<evidence type="ECO:0000259" key="5">
    <source>
        <dbReference type="PROSITE" id="PS51078"/>
    </source>
</evidence>
<dbReference type="PATRIC" id="fig|1441730.3.peg.5004"/>
<dbReference type="EMBL" id="AZXY01000017">
    <property type="protein sequence ID" value="KSZ56336.1"/>
    <property type="molecule type" value="Genomic_DNA"/>
</dbReference>
<keyword evidence="1" id="KW-0805">Transcription regulation</keyword>
<dbReference type="PROSITE" id="PS51077">
    <property type="entry name" value="HTH_ICLR"/>
    <property type="match status" value="1"/>
</dbReference>
<reference evidence="6 7" key="2">
    <citation type="journal article" date="2016" name="Genome Announc.">
        <title>Draft Genome Sequence of a Versatile Hydrocarbon-Degrading Bacterium, Rhodococcus pyridinivorans Strain KG-16, Collected from Oil Fields in India.</title>
        <authorList>
            <person name="Aggarwal R.K."/>
            <person name="Dawar C."/>
            <person name="Phanindranath R."/>
            <person name="Mutnuri L."/>
            <person name="Dayal A.M."/>
        </authorList>
    </citation>
    <scope>NUCLEOTIDE SEQUENCE [LARGE SCALE GENOMIC DNA]</scope>
    <source>
        <strain evidence="6 7">KG-16</strain>
    </source>
</reference>
<dbReference type="PANTHER" id="PTHR30136">
    <property type="entry name" value="HELIX-TURN-HELIX TRANSCRIPTIONAL REGULATOR, ICLR FAMILY"/>
    <property type="match status" value="1"/>
</dbReference>
<evidence type="ECO:0000313" key="6">
    <source>
        <dbReference type="EMBL" id="KSZ56336.1"/>
    </source>
</evidence>
<accession>A0A0V9UE30</accession>
<dbReference type="GO" id="GO:0003677">
    <property type="term" value="F:DNA binding"/>
    <property type="evidence" value="ECO:0007669"/>
    <property type="project" value="UniProtKB-KW"/>
</dbReference>
<dbReference type="SUPFAM" id="SSF55781">
    <property type="entry name" value="GAF domain-like"/>
    <property type="match status" value="1"/>
</dbReference>
<dbReference type="Gene3D" id="3.30.450.40">
    <property type="match status" value="1"/>
</dbReference>
<dbReference type="InterPro" id="IPR014757">
    <property type="entry name" value="Tscrpt_reg_IclR_C"/>
</dbReference>
<feature type="domain" description="IclR-ED" evidence="5">
    <location>
        <begin position="79"/>
        <end position="263"/>
    </location>
</feature>
<sequence length="264" mass="28858">MSENEATTTTPEQNRDHVQALGRGLEVLKLFGRERRPLSVTEVATLAGITRTAARRFVLTLEYMGYLSYDGTAYTARPAILEIGDAYVLSSGLPEIVRPHLERLAEQTQETASLTVLHHDRIFYVDRVQADRVLTVEIVVGTSLPAYAVATGRVLLADRTDAELDAYLASVDTHSYTAATTIDTDELREKILAARNEGWSLADEELTEGVRSIAVPVRDAEGYAVAALNVSAQSSRVSLDHMRGSILTALRTAAGQIREELATM</sequence>
<evidence type="ECO:0000313" key="7">
    <source>
        <dbReference type="Proteomes" id="UP000053060"/>
    </source>
</evidence>
<keyword evidence="2" id="KW-0238">DNA-binding</keyword>
<organism evidence="6 7">
    <name type="scientific">Rhodococcus pyridinivorans KG-16</name>
    <dbReference type="NCBI Taxonomy" id="1441730"/>
    <lineage>
        <taxon>Bacteria</taxon>
        <taxon>Bacillati</taxon>
        <taxon>Actinomycetota</taxon>
        <taxon>Actinomycetes</taxon>
        <taxon>Mycobacteriales</taxon>
        <taxon>Nocardiaceae</taxon>
        <taxon>Rhodococcus</taxon>
    </lineage>
</organism>
<dbReference type="SUPFAM" id="SSF46785">
    <property type="entry name" value="Winged helix' DNA-binding domain"/>
    <property type="match status" value="1"/>
</dbReference>
<dbReference type="Pfam" id="PF01614">
    <property type="entry name" value="IclR_C"/>
    <property type="match status" value="1"/>
</dbReference>
<dbReference type="GO" id="GO:0003700">
    <property type="term" value="F:DNA-binding transcription factor activity"/>
    <property type="evidence" value="ECO:0007669"/>
    <property type="project" value="TreeGrafter"/>
</dbReference>
<dbReference type="InterPro" id="IPR036388">
    <property type="entry name" value="WH-like_DNA-bd_sf"/>
</dbReference>
<evidence type="ECO:0000256" key="3">
    <source>
        <dbReference type="ARBA" id="ARBA00023163"/>
    </source>
</evidence>
<feature type="domain" description="HTH iclR-type" evidence="4">
    <location>
        <begin position="18"/>
        <end position="78"/>
    </location>
</feature>
<dbReference type="InterPro" id="IPR036390">
    <property type="entry name" value="WH_DNA-bd_sf"/>
</dbReference>
<gene>
    <name evidence="6" type="ORF">Z045_23815</name>
</gene>
<evidence type="ECO:0000259" key="4">
    <source>
        <dbReference type="PROSITE" id="PS51077"/>
    </source>
</evidence>
<dbReference type="Proteomes" id="UP000053060">
    <property type="component" value="Unassembled WGS sequence"/>
</dbReference>
<keyword evidence="3" id="KW-0804">Transcription</keyword>
<comment type="caution">
    <text evidence="6">The sequence shown here is derived from an EMBL/GenBank/DDBJ whole genome shotgun (WGS) entry which is preliminary data.</text>
</comment>
<name>A0A0V9UE30_9NOCA</name>
<dbReference type="PANTHER" id="PTHR30136:SF34">
    <property type="entry name" value="TRANSCRIPTIONAL REGULATOR"/>
    <property type="match status" value="1"/>
</dbReference>
<dbReference type="InterPro" id="IPR005471">
    <property type="entry name" value="Tscrpt_reg_IclR_N"/>
</dbReference>
<dbReference type="Gene3D" id="1.10.10.10">
    <property type="entry name" value="Winged helix-like DNA-binding domain superfamily/Winged helix DNA-binding domain"/>
    <property type="match status" value="1"/>
</dbReference>
<dbReference type="PROSITE" id="PS51078">
    <property type="entry name" value="ICLR_ED"/>
    <property type="match status" value="1"/>
</dbReference>
<protein>
    <submittedName>
        <fullName evidence="6">IclR family transcriptional regulator</fullName>
    </submittedName>
</protein>
<dbReference type="InterPro" id="IPR029016">
    <property type="entry name" value="GAF-like_dom_sf"/>
</dbReference>
<evidence type="ECO:0000256" key="2">
    <source>
        <dbReference type="ARBA" id="ARBA00023125"/>
    </source>
</evidence>
<dbReference type="SMART" id="SM00346">
    <property type="entry name" value="HTH_ICLR"/>
    <property type="match status" value="1"/>
</dbReference>
<proteinExistence type="predicted"/>